<evidence type="ECO:0000256" key="3">
    <source>
        <dbReference type="ARBA" id="ARBA00022840"/>
    </source>
</evidence>
<feature type="non-terminal residue" evidence="8">
    <location>
        <position position="1"/>
    </location>
</feature>
<name>A0ABR1Z1T2_9PEZI</name>
<keyword evidence="3" id="KW-0067">ATP-binding</keyword>
<dbReference type="InterPro" id="IPR008271">
    <property type="entry name" value="Ser/Thr_kinase_AS"/>
</dbReference>
<keyword evidence="9" id="KW-1185">Reference proteome</keyword>
<comment type="caution">
    <text evidence="8">The sequence shown here is derived from an EMBL/GenBank/DDBJ whole genome shotgun (WGS) entry which is preliminary data.</text>
</comment>
<keyword evidence="1" id="KW-0723">Serine/threonine-protein kinase</keyword>
<dbReference type="Gene3D" id="1.10.510.10">
    <property type="entry name" value="Transferase(Phosphotransferase) domain 1"/>
    <property type="match status" value="1"/>
</dbReference>
<keyword evidence="1" id="KW-0808">Transferase</keyword>
<dbReference type="InterPro" id="IPR011009">
    <property type="entry name" value="Kinase-like_dom_sf"/>
</dbReference>
<evidence type="ECO:0000313" key="9">
    <source>
        <dbReference type="Proteomes" id="UP001492380"/>
    </source>
</evidence>
<dbReference type="EMBL" id="JBBWRZ010000002">
    <property type="protein sequence ID" value="KAK8244705.1"/>
    <property type="molecule type" value="Genomic_DNA"/>
</dbReference>
<reference evidence="8 9" key="1">
    <citation type="submission" date="2024-04" db="EMBL/GenBank/DDBJ databases">
        <title>Phyllosticta paracitricarpa is synonymous to the EU quarantine fungus P. citricarpa based on phylogenomic analyses.</title>
        <authorList>
            <consortium name="Lawrence Berkeley National Laboratory"/>
            <person name="Van Ingen-Buijs V.A."/>
            <person name="Van Westerhoven A.C."/>
            <person name="Haridas S."/>
            <person name="Skiadas P."/>
            <person name="Martin F."/>
            <person name="Groenewald J.Z."/>
            <person name="Crous P.W."/>
            <person name="Seidl M.F."/>
        </authorList>
    </citation>
    <scope>NUCLEOTIDE SEQUENCE [LARGE SCALE GENOMIC DNA]</scope>
    <source>
        <strain evidence="8 9">CBS 123374</strain>
    </source>
</reference>
<dbReference type="PANTHER" id="PTHR24055">
    <property type="entry name" value="MITOGEN-ACTIVATED PROTEIN KINASE"/>
    <property type="match status" value="1"/>
</dbReference>
<comment type="catalytic activity">
    <reaction evidence="4">
        <text>L-threonyl-[protein] + ATP = O-phospho-L-threonyl-[protein] + ADP + H(+)</text>
        <dbReference type="Rhea" id="RHEA:46608"/>
        <dbReference type="Rhea" id="RHEA-COMP:11060"/>
        <dbReference type="Rhea" id="RHEA-COMP:11605"/>
        <dbReference type="ChEBI" id="CHEBI:15378"/>
        <dbReference type="ChEBI" id="CHEBI:30013"/>
        <dbReference type="ChEBI" id="CHEBI:30616"/>
        <dbReference type="ChEBI" id="CHEBI:61977"/>
        <dbReference type="ChEBI" id="CHEBI:456216"/>
        <dbReference type="EC" id="2.7.11.24"/>
    </reaction>
    <physiologicalReaction direction="left-to-right" evidence="4">
        <dbReference type="Rhea" id="RHEA:46609"/>
    </physiologicalReaction>
</comment>
<keyword evidence="2" id="KW-0547">Nucleotide-binding</keyword>
<dbReference type="PROSITE" id="PS00108">
    <property type="entry name" value="PROTEIN_KINASE_ST"/>
    <property type="match status" value="1"/>
</dbReference>
<sequence>QLLKGLDFLHNARIMHRDLKPQNLLLDNQGFLKIADFGAAREVGNRLSPMTSTITTLWYRAPEMLLSASTYSNAVDIWSAGLVIGEMLQQYPVADGKSTLDQIDLTIGLLGLPSAEDMDELDGLDCPEIIRLREEWKGQEDDGIDMLEDLFPESSYGSAADLLRAMLQWAPSKRVSAATALEKGDKHHWLADSTWWEEDPKMCERTALSGLESRRKETEKKSEPQQQPSDGSEEEEQDSDV</sequence>
<evidence type="ECO:0000313" key="8">
    <source>
        <dbReference type="EMBL" id="KAK8244705.1"/>
    </source>
</evidence>
<organism evidence="8 9">
    <name type="scientific">Phyllosticta capitalensis</name>
    <dbReference type="NCBI Taxonomy" id="121624"/>
    <lineage>
        <taxon>Eukaryota</taxon>
        <taxon>Fungi</taxon>
        <taxon>Dikarya</taxon>
        <taxon>Ascomycota</taxon>
        <taxon>Pezizomycotina</taxon>
        <taxon>Dothideomycetes</taxon>
        <taxon>Dothideomycetes incertae sedis</taxon>
        <taxon>Botryosphaeriales</taxon>
        <taxon>Phyllostictaceae</taxon>
        <taxon>Phyllosticta</taxon>
    </lineage>
</organism>
<feature type="domain" description="Protein kinase" evidence="7">
    <location>
        <begin position="1"/>
        <end position="190"/>
    </location>
</feature>
<protein>
    <submittedName>
        <fullName evidence="8">Kinase-like domain-containing protein</fullName>
    </submittedName>
</protein>
<keyword evidence="1" id="KW-0418">Kinase</keyword>
<gene>
    <name evidence="8" type="ORF">HDK90DRAFT_408960</name>
</gene>
<comment type="catalytic activity">
    <reaction evidence="5">
        <text>L-seryl-[protein] + ATP = O-phospho-L-seryl-[protein] + ADP + H(+)</text>
        <dbReference type="Rhea" id="RHEA:17989"/>
        <dbReference type="Rhea" id="RHEA-COMP:9863"/>
        <dbReference type="Rhea" id="RHEA-COMP:11604"/>
        <dbReference type="ChEBI" id="CHEBI:15378"/>
        <dbReference type="ChEBI" id="CHEBI:29999"/>
        <dbReference type="ChEBI" id="CHEBI:30616"/>
        <dbReference type="ChEBI" id="CHEBI:83421"/>
        <dbReference type="ChEBI" id="CHEBI:456216"/>
        <dbReference type="EC" id="2.7.11.24"/>
    </reaction>
    <physiologicalReaction direction="left-to-right" evidence="5">
        <dbReference type="Rhea" id="RHEA:17990"/>
    </physiologicalReaction>
</comment>
<accession>A0ABR1Z1T2</accession>
<feature type="compositionally biased region" description="Basic and acidic residues" evidence="6">
    <location>
        <begin position="212"/>
        <end position="223"/>
    </location>
</feature>
<dbReference type="Proteomes" id="UP001492380">
    <property type="component" value="Unassembled WGS sequence"/>
</dbReference>
<dbReference type="SMART" id="SM00220">
    <property type="entry name" value="S_TKc"/>
    <property type="match status" value="1"/>
</dbReference>
<feature type="compositionally biased region" description="Acidic residues" evidence="6">
    <location>
        <begin position="231"/>
        <end position="241"/>
    </location>
</feature>
<dbReference type="Pfam" id="PF00069">
    <property type="entry name" value="Pkinase"/>
    <property type="match status" value="1"/>
</dbReference>
<proteinExistence type="predicted"/>
<dbReference type="InterPro" id="IPR000719">
    <property type="entry name" value="Prot_kinase_dom"/>
</dbReference>
<evidence type="ECO:0000259" key="7">
    <source>
        <dbReference type="PROSITE" id="PS50011"/>
    </source>
</evidence>
<dbReference type="PROSITE" id="PS50011">
    <property type="entry name" value="PROTEIN_KINASE_DOM"/>
    <property type="match status" value="1"/>
</dbReference>
<evidence type="ECO:0000256" key="4">
    <source>
        <dbReference type="ARBA" id="ARBA00047919"/>
    </source>
</evidence>
<evidence type="ECO:0000256" key="2">
    <source>
        <dbReference type="ARBA" id="ARBA00022741"/>
    </source>
</evidence>
<evidence type="ECO:0000256" key="5">
    <source>
        <dbReference type="ARBA" id="ARBA00048130"/>
    </source>
</evidence>
<evidence type="ECO:0000256" key="6">
    <source>
        <dbReference type="SAM" id="MobiDB-lite"/>
    </source>
</evidence>
<dbReference type="SUPFAM" id="SSF56112">
    <property type="entry name" value="Protein kinase-like (PK-like)"/>
    <property type="match status" value="1"/>
</dbReference>
<evidence type="ECO:0000256" key="1">
    <source>
        <dbReference type="ARBA" id="ARBA00022527"/>
    </source>
</evidence>
<feature type="region of interest" description="Disordered" evidence="6">
    <location>
        <begin position="207"/>
        <end position="241"/>
    </location>
</feature>
<dbReference type="InterPro" id="IPR050117">
    <property type="entry name" value="MAPK"/>
</dbReference>